<feature type="chain" id="PRO_5032295140" description="50S ribosomal protein L7/L12 domain protein" evidence="2">
    <location>
        <begin position="21"/>
        <end position="99"/>
    </location>
</feature>
<gene>
    <name evidence="3" type="ORF">GRI62_00940</name>
</gene>
<dbReference type="RefSeq" id="WP_131451556.1">
    <property type="nucleotide sequence ID" value="NZ_BMJK01000001.1"/>
</dbReference>
<accession>A0A844ZV32</accession>
<name>A0A844ZV32_9SPHN</name>
<evidence type="ECO:0008006" key="5">
    <source>
        <dbReference type="Google" id="ProtNLM"/>
    </source>
</evidence>
<keyword evidence="4" id="KW-1185">Reference proteome</keyword>
<evidence type="ECO:0000313" key="4">
    <source>
        <dbReference type="Proteomes" id="UP000460626"/>
    </source>
</evidence>
<dbReference type="PROSITE" id="PS51257">
    <property type="entry name" value="PROKAR_LIPOPROTEIN"/>
    <property type="match status" value="1"/>
</dbReference>
<evidence type="ECO:0000256" key="1">
    <source>
        <dbReference type="SAM" id="MobiDB-lite"/>
    </source>
</evidence>
<keyword evidence="2" id="KW-0732">Signal</keyword>
<sequence>MKRLIVSAMLFATTASFGLAACSGETQESAELAAEGAARDAAANAEVAGEALQDGAVVAADKISEGAANLSNEIRESDNEEPGPAPITGDDLGPPPSQQ</sequence>
<dbReference type="AlphaFoldDB" id="A0A844ZV32"/>
<comment type="caution">
    <text evidence="3">The sequence shown here is derived from an EMBL/GenBank/DDBJ whole genome shotgun (WGS) entry which is preliminary data.</text>
</comment>
<evidence type="ECO:0000313" key="3">
    <source>
        <dbReference type="EMBL" id="MXO92171.1"/>
    </source>
</evidence>
<dbReference type="OrthoDB" id="7410557at2"/>
<proteinExistence type="predicted"/>
<organism evidence="3 4">
    <name type="scientific">Aurantiacibacter arachoides</name>
    <dbReference type="NCBI Taxonomy" id="1850444"/>
    <lineage>
        <taxon>Bacteria</taxon>
        <taxon>Pseudomonadati</taxon>
        <taxon>Pseudomonadota</taxon>
        <taxon>Alphaproteobacteria</taxon>
        <taxon>Sphingomonadales</taxon>
        <taxon>Erythrobacteraceae</taxon>
        <taxon>Aurantiacibacter</taxon>
    </lineage>
</organism>
<feature type="signal peptide" evidence="2">
    <location>
        <begin position="1"/>
        <end position="20"/>
    </location>
</feature>
<reference evidence="3 4" key="1">
    <citation type="submission" date="2019-12" db="EMBL/GenBank/DDBJ databases">
        <title>Genomic-based taxomic classification of the family Erythrobacteraceae.</title>
        <authorList>
            <person name="Xu L."/>
        </authorList>
    </citation>
    <scope>NUCLEOTIDE SEQUENCE [LARGE SCALE GENOMIC DNA]</scope>
    <source>
        <strain evidence="3 4">RC4-10-4</strain>
    </source>
</reference>
<dbReference type="EMBL" id="WTYH01000001">
    <property type="protein sequence ID" value="MXO92171.1"/>
    <property type="molecule type" value="Genomic_DNA"/>
</dbReference>
<feature type="region of interest" description="Disordered" evidence="1">
    <location>
        <begin position="68"/>
        <end position="99"/>
    </location>
</feature>
<protein>
    <recommendedName>
        <fullName evidence="5">50S ribosomal protein L7/L12 domain protein</fullName>
    </recommendedName>
</protein>
<evidence type="ECO:0000256" key="2">
    <source>
        <dbReference type="SAM" id="SignalP"/>
    </source>
</evidence>
<dbReference type="Proteomes" id="UP000460626">
    <property type="component" value="Unassembled WGS sequence"/>
</dbReference>